<feature type="compositionally biased region" description="Gly residues" evidence="1">
    <location>
        <begin position="192"/>
        <end position="211"/>
    </location>
</feature>
<proteinExistence type="predicted"/>
<dbReference type="AlphaFoldDB" id="A0A7Y7ITS7"/>
<evidence type="ECO:0000313" key="3">
    <source>
        <dbReference type="Proteomes" id="UP000534870"/>
    </source>
</evidence>
<feature type="region of interest" description="Disordered" evidence="1">
    <location>
        <begin position="1"/>
        <end position="33"/>
    </location>
</feature>
<dbReference type="Proteomes" id="UP000534870">
    <property type="component" value="Unassembled WGS sequence"/>
</dbReference>
<comment type="caution">
    <text evidence="2">The sequence shown here is derived from an EMBL/GenBank/DDBJ whole genome shotgun (WGS) entry which is preliminary data.</text>
</comment>
<protein>
    <recommendedName>
        <fullName evidence="4">Flagellar hook-length control protein FliK</fullName>
    </recommendedName>
</protein>
<reference evidence="2 3" key="1">
    <citation type="submission" date="2020-06" db="EMBL/GenBank/DDBJ databases">
        <title>Description of novel acetic acid bacteria.</title>
        <authorList>
            <person name="Sombolestani A."/>
        </authorList>
    </citation>
    <scope>NUCLEOTIDE SEQUENCE [LARGE SCALE GENOMIC DNA]</scope>
    <source>
        <strain evidence="2 3">LMG 31431</strain>
    </source>
</reference>
<feature type="compositionally biased region" description="Gly residues" evidence="1">
    <location>
        <begin position="1"/>
        <end position="27"/>
    </location>
</feature>
<feature type="compositionally biased region" description="Low complexity" evidence="1">
    <location>
        <begin position="180"/>
        <end position="191"/>
    </location>
</feature>
<dbReference type="EMBL" id="JABXXP010000023">
    <property type="protein sequence ID" value="NVN10203.1"/>
    <property type="molecule type" value="Genomic_DNA"/>
</dbReference>
<organism evidence="2 3">
    <name type="scientific">Nguyenibacter vanlangensis</name>
    <dbReference type="NCBI Taxonomy" id="1216886"/>
    <lineage>
        <taxon>Bacteria</taxon>
        <taxon>Pseudomonadati</taxon>
        <taxon>Pseudomonadota</taxon>
        <taxon>Alphaproteobacteria</taxon>
        <taxon>Acetobacterales</taxon>
        <taxon>Acetobacteraceae</taxon>
        <taxon>Nguyenibacter</taxon>
    </lineage>
</organism>
<accession>A0A7Y7ITS7</accession>
<gene>
    <name evidence="2" type="ORF">HUK84_03410</name>
</gene>
<evidence type="ECO:0008006" key="4">
    <source>
        <dbReference type="Google" id="ProtNLM"/>
    </source>
</evidence>
<evidence type="ECO:0000256" key="1">
    <source>
        <dbReference type="SAM" id="MobiDB-lite"/>
    </source>
</evidence>
<feature type="region of interest" description="Disordered" evidence="1">
    <location>
        <begin position="169"/>
        <end position="247"/>
    </location>
</feature>
<name>A0A7Y7ITS7_9PROT</name>
<evidence type="ECO:0000313" key="2">
    <source>
        <dbReference type="EMBL" id="NVN10203.1"/>
    </source>
</evidence>
<sequence>MAGNPGLSGGQGGGNQGGGNQGGGDQGGASRQADIPTTNAIHLPFETPLSAAFAATLDDRASATQSVQTRNLLDGNIDTGAQTVSSPVLSRSADGSSSLSLTVLTGDSSPVHVRVDGADGIATGVVLQSDDDITARHLADNRHELVAALDAAGIDVHNLKIDVVAAGHDGAGNQGRDSGGESMFGGNFSGSMPGGGSGQGGQHAYGGGGWSGAMVPVPGRADADDQSRAGPARSVGPYAGSGINITA</sequence>